<evidence type="ECO:0000313" key="5">
    <source>
        <dbReference type="Proteomes" id="UP001156831"/>
    </source>
</evidence>
<protein>
    <submittedName>
        <fullName evidence="4">Glucoamylase family protein</fullName>
    </submittedName>
</protein>
<organism evidence="4 5">
    <name type="scientific">Luteimonas rhizosphaericola</name>
    <dbReference type="NCBI Taxonomy" id="3042024"/>
    <lineage>
        <taxon>Bacteria</taxon>
        <taxon>Pseudomonadati</taxon>
        <taxon>Pseudomonadota</taxon>
        <taxon>Gammaproteobacteria</taxon>
        <taxon>Lysobacterales</taxon>
        <taxon>Lysobacteraceae</taxon>
        <taxon>Luteimonas</taxon>
    </lineage>
</organism>
<reference evidence="4 5" key="1">
    <citation type="submission" date="2023-04" db="EMBL/GenBank/DDBJ databases">
        <title>Luteimonas sp. M1R5S18.</title>
        <authorList>
            <person name="Sun J.-Q."/>
        </authorList>
    </citation>
    <scope>NUCLEOTIDE SEQUENCE [LARGE SCALE GENOMIC DNA]</scope>
    <source>
        <strain evidence="4 5">M1R5S18</strain>
    </source>
</reference>
<dbReference type="EMBL" id="JARXRN010000020">
    <property type="protein sequence ID" value="MDH5829962.1"/>
    <property type="molecule type" value="Genomic_DNA"/>
</dbReference>
<evidence type="ECO:0000256" key="1">
    <source>
        <dbReference type="SAM" id="MobiDB-lite"/>
    </source>
</evidence>
<dbReference type="Proteomes" id="UP001156831">
    <property type="component" value="Unassembled WGS sequence"/>
</dbReference>
<feature type="chain" id="PRO_5046941497" evidence="2">
    <location>
        <begin position="25"/>
        <end position="554"/>
    </location>
</feature>
<comment type="caution">
    <text evidence="4">The sequence shown here is derived from an EMBL/GenBank/DDBJ whole genome shotgun (WGS) entry which is preliminary data.</text>
</comment>
<feature type="signal peptide" evidence="2">
    <location>
        <begin position="1"/>
        <end position="24"/>
    </location>
</feature>
<dbReference type="InterPro" id="IPR019282">
    <property type="entry name" value="Glycoamylase-like_cons_dom"/>
</dbReference>
<dbReference type="PIRSF" id="PIRSF028431">
    <property type="entry name" value="UCP028431"/>
    <property type="match status" value="1"/>
</dbReference>
<keyword evidence="2" id="KW-0732">Signal</keyword>
<evidence type="ECO:0000313" key="4">
    <source>
        <dbReference type="EMBL" id="MDH5829962.1"/>
    </source>
</evidence>
<feature type="compositionally biased region" description="Basic and acidic residues" evidence="1">
    <location>
        <begin position="527"/>
        <end position="537"/>
    </location>
</feature>
<proteinExistence type="predicted"/>
<keyword evidence="5" id="KW-1185">Reference proteome</keyword>
<dbReference type="InterPro" id="IPR016883">
    <property type="entry name" value="UCP028431"/>
</dbReference>
<gene>
    <name evidence="4" type="ORF">QFW80_05440</name>
</gene>
<dbReference type="Pfam" id="PF10091">
    <property type="entry name" value="Glycoamylase"/>
    <property type="match status" value="1"/>
</dbReference>
<feature type="compositionally biased region" description="Pro residues" evidence="1">
    <location>
        <begin position="28"/>
        <end position="45"/>
    </location>
</feature>
<dbReference type="PROSITE" id="PS51257">
    <property type="entry name" value="PROKAR_LIPOPROTEIN"/>
    <property type="match status" value="1"/>
</dbReference>
<dbReference type="RefSeq" id="WP_280600377.1">
    <property type="nucleotide sequence ID" value="NZ_JARXRN010000020.1"/>
</dbReference>
<feature type="region of interest" description="Disordered" evidence="1">
    <location>
        <begin position="503"/>
        <end position="554"/>
    </location>
</feature>
<feature type="domain" description="Glycoamylase-like" evidence="3">
    <location>
        <begin position="245"/>
        <end position="491"/>
    </location>
</feature>
<accession>A0ABT6JHE8</accession>
<feature type="region of interest" description="Disordered" evidence="1">
    <location>
        <begin position="27"/>
        <end position="72"/>
    </location>
</feature>
<evidence type="ECO:0000256" key="2">
    <source>
        <dbReference type="SAM" id="SignalP"/>
    </source>
</evidence>
<sequence>MRFSSTRPLFRGFLLVALIVSAGACQREPPPAQEPAVAPPKPGPIPQIVLPDPEAAPEPKQEEPAGPPELPPLFRDIERRTFQFFWDTTNEVNGLTPDRFPSRPFASIASVGFSLTAYPIGIENGWVSRTQAVDRTLVTLEFLREARMGPQAEGRSGHKGFFYHFLDMQSGARYDKWVELSSVDTGILLMGVLFAQSYYTGDDEREVRIRELADQIYRRVEWPYLQQRPPLISMGWYPERGFITHDWKGYNEAMLVYILALGSPTHPVEPEAWEVWTQTYERDWGVFQGQEYLSFGPHFGHQYSHVWIDFRGIRDEYMKNRGIDYFENSRRATYAQRAYAIDNPMGWEDYGENVWGLTASDGPQRTTQEFKGQQREFRHYSARGAGLSDEFDDGTIAPTAAIASLPFAPEIVIPATEELYERYGEYLYSSYGFLDAVNPSFKYDVPLKTGRLIPGRGWVASDYIGIDQGPILTMIANYRNDFVWKVMRENPYIRKGLERAGFTGGWLAPPDGPQTSGEPDPEAANAEDMRRAQSREGDQDDDPPAEPRASDPPA</sequence>
<name>A0ABT6JHE8_9GAMM</name>
<dbReference type="Gene3D" id="1.50.10.140">
    <property type="match status" value="1"/>
</dbReference>
<evidence type="ECO:0000259" key="3">
    <source>
        <dbReference type="Pfam" id="PF10091"/>
    </source>
</evidence>